<evidence type="ECO:0000313" key="4">
    <source>
        <dbReference type="EMBL" id="TWU47671.1"/>
    </source>
</evidence>
<dbReference type="SMART" id="SM00387">
    <property type="entry name" value="HATPase_c"/>
    <property type="match status" value="1"/>
</dbReference>
<sequence>MHVLLIEPDSQQHVDWIARVREFAAQSNADVVVAVCHSEVETELTRGSFATVFMRFPLDWTTDIDKTMLQLHAKCRCLIAVVDDSPNSTEQAYRLGVHDCVGESCSDSELMSKFSHAKDLDKLEQRLAQAQKLESIGELAAGIAHEINTPIQYVGDNTRFVQEAFGGLALLLADCQNFAALADQTVDLAEAANRLRLSIDSADVDYLIEEIPAAISQTLEGVDRVAKIVRAMKEFAHPGVSEMAQTDLCQAINNTVMVARNEWKYVATIETDFDSTLGPVQCFPGELNQVLLNLIVNAAHAIGESMNGSADAKGCITISTKRCDEQAEIRVADTGRGITPENLAKVFSPFFTTKAAGKGTGQGLAIAHSVIVEKHAGTIDVASVVGQGTVFTIRLPLQRPKQVTAPISGSLVASPFEAELTS</sequence>
<evidence type="ECO:0000313" key="5">
    <source>
        <dbReference type="Proteomes" id="UP000317977"/>
    </source>
</evidence>
<keyword evidence="4" id="KW-0808">Transferase</keyword>
<proteinExistence type="predicted"/>
<organism evidence="4 5">
    <name type="scientific">Rubripirellula reticaptiva</name>
    <dbReference type="NCBI Taxonomy" id="2528013"/>
    <lineage>
        <taxon>Bacteria</taxon>
        <taxon>Pseudomonadati</taxon>
        <taxon>Planctomycetota</taxon>
        <taxon>Planctomycetia</taxon>
        <taxon>Pirellulales</taxon>
        <taxon>Pirellulaceae</taxon>
        <taxon>Rubripirellula</taxon>
    </lineage>
</organism>
<dbReference type="OrthoDB" id="260274at2"/>
<dbReference type="EC" id="2.7.13.3" evidence="2"/>
<comment type="caution">
    <text evidence="4">The sequence shown here is derived from an EMBL/GenBank/DDBJ whole genome shotgun (WGS) entry which is preliminary data.</text>
</comment>
<dbReference type="AlphaFoldDB" id="A0A5C6EJ55"/>
<dbReference type="PROSITE" id="PS50109">
    <property type="entry name" value="HIS_KIN"/>
    <property type="match status" value="1"/>
</dbReference>
<dbReference type="Gene3D" id="1.10.287.130">
    <property type="match status" value="1"/>
</dbReference>
<dbReference type="SUPFAM" id="SSF55874">
    <property type="entry name" value="ATPase domain of HSP90 chaperone/DNA topoisomerase II/histidine kinase"/>
    <property type="match status" value="1"/>
</dbReference>
<dbReference type="InterPro" id="IPR004358">
    <property type="entry name" value="Sig_transdc_His_kin-like_C"/>
</dbReference>
<evidence type="ECO:0000256" key="2">
    <source>
        <dbReference type="ARBA" id="ARBA00012438"/>
    </source>
</evidence>
<dbReference type="InterPro" id="IPR036890">
    <property type="entry name" value="HATPase_C_sf"/>
</dbReference>
<dbReference type="GO" id="GO:0000155">
    <property type="term" value="F:phosphorelay sensor kinase activity"/>
    <property type="evidence" value="ECO:0007669"/>
    <property type="project" value="InterPro"/>
</dbReference>
<dbReference type="Gene3D" id="3.30.565.10">
    <property type="entry name" value="Histidine kinase-like ATPase, C-terminal domain"/>
    <property type="match status" value="1"/>
</dbReference>
<gene>
    <name evidence="4" type="primary">zraS_6</name>
    <name evidence="4" type="ORF">Poly59_45120</name>
</gene>
<dbReference type="Pfam" id="PF02518">
    <property type="entry name" value="HATPase_c"/>
    <property type="match status" value="1"/>
</dbReference>
<name>A0A5C6EJ55_9BACT</name>
<protein>
    <recommendedName>
        <fullName evidence="2">histidine kinase</fullName>
        <ecNumber evidence="2">2.7.13.3</ecNumber>
    </recommendedName>
</protein>
<dbReference type="InterPro" id="IPR036097">
    <property type="entry name" value="HisK_dim/P_sf"/>
</dbReference>
<dbReference type="InterPro" id="IPR005467">
    <property type="entry name" value="His_kinase_dom"/>
</dbReference>
<evidence type="ECO:0000256" key="1">
    <source>
        <dbReference type="ARBA" id="ARBA00000085"/>
    </source>
</evidence>
<dbReference type="PRINTS" id="PR00344">
    <property type="entry name" value="BCTRLSENSOR"/>
</dbReference>
<dbReference type="PANTHER" id="PTHR43065">
    <property type="entry name" value="SENSOR HISTIDINE KINASE"/>
    <property type="match status" value="1"/>
</dbReference>
<dbReference type="PANTHER" id="PTHR43065:SF50">
    <property type="entry name" value="HISTIDINE KINASE"/>
    <property type="match status" value="1"/>
</dbReference>
<dbReference type="EMBL" id="SJPX01000005">
    <property type="protein sequence ID" value="TWU47671.1"/>
    <property type="molecule type" value="Genomic_DNA"/>
</dbReference>
<dbReference type="Proteomes" id="UP000317977">
    <property type="component" value="Unassembled WGS sequence"/>
</dbReference>
<dbReference type="SUPFAM" id="SSF47384">
    <property type="entry name" value="Homodimeric domain of signal transducing histidine kinase"/>
    <property type="match status" value="1"/>
</dbReference>
<feature type="domain" description="Histidine kinase" evidence="3">
    <location>
        <begin position="142"/>
        <end position="399"/>
    </location>
</feature>
<dbReference type="InterPro" id="IPR003594">
    <property type="entry name" value="HATPase_dom"/>
</dbReference>
<comment type="catalytic activity">
    <reaction evidence="1">
        <text>ATP + protein L-histidine = ADP + protein N-phospho-L-histidine.</text>
        <dbReference type="EC" id="2.7.13.3"/>
    </reaction>
</comment>
<reference evidence="4 5" key="1">
    <citation type="submission" date="2019-02" db="EMBL/GenBank/DDBJ databases">
        <title>Deep-cultivation of Planctomycetes and their phenomic and genomic characterization uncovers novel biology.</title>
        <authorList>
            <person name="Wiegand S."/>
            <person name="Jogler M."/>
            <person name="Boedeker C."/>
            <person name="Pinto D."/>
            <person name="Vollmers J."/>
            <person name="Rivas-Marin E."/>
            <person name="Kohn T."/>
            <person name="Peeters S.H."/>
            <person name="Heuer A."/>
            <person name="Rast P."/>
            <person name="Oberbeckmann S."/>
            <person name="Bunk B."/>
            <person name="Jeske O."/>
            <person name="Meyerdierks A."/>
            <person name="Storesund J.E."/>
            <person name="Kallscheuer N."/>
            <person name="Luecker S."/>
            <person name="Lage O.M."/>
            <person name="Pohl T."/>
            <person name="Merkel B.J."/>
            <person name="Hornburger P."/>
            <person name="Mueller R.-W."/>
            <person name="Bruemmer F."/>
            <person name="Labrenz M."/>
            <person name="Spormann A.M."/>
            <person name="Op Den Camp H."/>
            <person name="Overmann J."/>
            <person name="Amann R."/>
            <person name="Jetten M.S.M."/>
            <person name="Mascher T."/>
            <person name="Medema M.H."/>
            <person name="Devos D.P."/>
            <person name="Kaster A.-K."/>
            <person name="Ovreas L."/>
            <person name="Rohde M."/>
            <person name="Galperin M.Y."/>
            <person name="Jogler C."/>
        </authorList>
    </citation>
    <scope>NUCLEOTIDE SEQUENCE [LARGE SCALE GENOMIC DNA]</scope>
    <source>
        <strain evidence="4 5">Poly59</strain>
    </source>
</reference>
<accession>A0A5C6EJ55</accession>
<evidence type="ECO:0000259" key="3">
    <source>
        <dbReference type="PROSITE" id="PS50109"/>
    </source>
</evidence>
<keyword evidence="5" id="KW-1185">Reference proteome</keyword>